<dbReference type="EMBL" id="VOSK01000038">
    <property type="protein sequence ID" value="MPR26061.1"/>
    <property type="molecule type" value="Genomic_DNA"/>
</dbReference>
<evidence type="ECO:0000256" key="1">
    <source>
        <dbReference type="SAM" id="MobiDB-lite"/>
    </source>
</evidence>
<sequence length="81" mass="8255">MTASEADTRKVSARLGGDKGARSAGGPHPVNDDGLCLWSGQQVLAEGRDRILNVAEPEAARAITALACPSASPSARIKADA</sequence>
<evidence type="ECO:0000313" key="3">
    <source>
        <dbReference type="Proteomes" id="UP000403266"/>
    </source>
</evidence>
<proteinExistence type="predicted"/>
<feature type="compositionally biased region" description="Basic and acidic residues" evidence="1">
    <location>
        <begin position="1"/>
        <end position="21"/>
    </location>
</feature>
<name>A0A5N7MG80_9HYPH</name>
<dbReference type="RefSeq" id="WP_152712019.1">
    <property type="nucleotide sequence ID" value="NZ_VOSJ01000006.1"/>
</dbReference>
<dbReference type="AlphaFoldDB" id="A0A5N7MG80"/>
<evidence type="ECO:0000313" key="2">
    <source>
        <dbReference type="EMBL" id="MPR26061.1"/>
    </source>
</evidence>
<gene>
    <name evidence="2" type="ORF">FS320_12690</name>
</gene>
<comment type="caution">
    <text evidence="2">The sequence shown here is derived from an EMBL/GenBank/DDBJ whole genome shotgun (WGS) entry which is preliminary data.</text>
</comment>
<organism evidence="2 3">
    <name type="scientific">Microvirga tunisiensis</name>
    <dbReference type="NCBI Taxonomy" id="2108360"/>
    <lineage>
        <taxon>Bacteria</taxon>
        <taxon>Pseudomonadati</taxon>
        <taxon>Pseudomonadota</taxon>
        <taxon>Alphaproteobacteria</taxon>
        <taxon>Hyphomicrobiales</taxon>
        <taxon>Methylobacteriaceae</taxon>
        <taxon>Microvirga</taxon>
    </lineage>
</organism>
<keyword evidence="3" id="KW-1185">Reference proteome</keyword>
<dbReference type="Proteomes" id="UP000403266">
    <property type="component" value="Unassembled WGS sequence"/>
</dbReference>
<protein>
    <submittedName>
        <fullName evidence="2">Uncharacterized protein</fullName>
    </submittedName>
</protein>
<accession>A0A5N7MG80</accession>
<feature type="region of interest" description="Disordered" evidence="1">
    <location>
        <begin position="1"/>
        <end position="33"/>
    </location>
</feature>
<reference evidence="2 3" key="1">
    <citation type="journal article" date="2019" name="Syst. Appl. Microbiol.">
        <title>Microvirga tunisiensis sp. nov., a root nodule symbiotic bacterium isolated from Lupinus micranthus and L. luteus grown in Northern Tunisia.</title>
        <authorList>
            <person name="Msaddak A."/>
            <person name="Rejili M."/>
            <person name="Duran D."/>
            <person name="Mars M."/>
            <person name="Palacios J.M."/>
            <person name="Ruiz-Argueso T."/>
            <person name="Rey L."/>
            <person name="Imperial J."/>
        </authorList>
    </citation>
    <scope>NUCLEOTIDE SEQUENCE [LARGE SCALE GENOMIC DNA]</scope>
    <source>
        <strain evidence="2 3">Lmie10</strain>
    </source>
</reference>